<protein>
    <submittedName>
        <fullName evidence="2">Cupin domain-containing protein</fullName>
    </submittedName>
</protein>
<dbReference type="Proteomes" id="UP001209535">
    <property type="component" value="Unassembled WGS sequence"/>
</dbReference>
<dbReference type="Gene3D" id="2.60.120.10">
    <property type="entry name" value="Jelly Rolls"/>
    <property type="match status" value="1"/>
</dbReference>
<evidence type="ECO:0000313" key="3">
    <source>
        <dbReference type="Proteomes" id="UP001209535"/>
    </source>
</evidence>
<accession>A0ABT2X0Q9</accession>
<gene>
    <name evidence="2" type="ORF">OEZ60_05805</name>
</gene>
<evidence type="ECO:0000259" key="1">
    <source>
        <dbReference type="Pfam" id="PF12973"/>
    </source>
</evidence>
<organism evidence="2 3">
    <name type="scientific">Albidovulum salinarum</name>
    <dbReference type="NCBI Taxonomy" id="2984153"/>
    <lineage>
        <taxon>Bacteria</taxon>
        <taxon>Pseudomonadati</taxon>
        <taxon>Pseudomonadota</taxon>
        <taxon>Alphaproteobacteria</taxon>
        <taxon>Rhodobacterales</taxon>
        <taxon>Paracoccaceae</taxon>
        <taxon>Albidovulum</taxon>
    </lineage>
</organism>
<dbReference type="RefSeq" id="WP_263334109.1">
    <property type="nucleotide sequence ID" value="NZ_JAOVQO010000004.1"/>
</dbReference>
<name>A0ABT2X0Q9_9RHOB</name>
<proteinExistence type="predicted"/>
<evidence type="ECO:0000313" key="2">
    <source>
        <dbReference type="EMBL" id="MCU9847516.1"/>
    </source>
</evidence>
<dbReference type="InterPro" id="IPR011051">
    <property type="entry name" value="RmlC_Cupin_sf"/>
</dbReference>
<keyword evidence="3" id="KW-1185">Reference proteome</keyword>
<dbReference type="InterPro" id="IPR014710">
    <property type="entry name" value="RmlC-like_jellyroll"/>
</dbReference>
<dbReference type="EMBL" id="JAOVQO010000004">
    <property type="protein sequence ID" value="MCU9847516.1"/>
    <property type="molecule type" value="Genomic_DNA"/>
</dbReference>
<reference evidence="2 3" key="1">
    <citation type="submission" date="2022-10" db="EMBL/GenBank/DDBJ databases">
        <title>Defluviimonas sp. nov., isolated from ocean surface sediments.</title>
        <authorList>
            <person name="He W."/>
            <person name="Wang L."/>
            <person name="Zhang D.-F."/>
        </authorList>
    </citation>
    <scope>NUCLEOTIDE SEQUENCE [LARGE SCALE GENOMIC DNA]</scope>
    <source>
        <strain evidence="2 3">WL0024</strain>
    </source>
</reference>
<comment type="caution">
    <text evidence="2">The sequence shown here is derived from an EMBL/GenBank/DDBJ whole genome shotgun (WGS) entry which is preliminary data.</text>
</comment>
<sequence>MELNADFGLRVAVHANRMDWTPSPMPGVERKMLDRIGDEVARATTIVRFAPGSRFSPHTHDGGEEFLVLDGVFQDEQGDFPAGSYVRNPPTSRHTPGSAPGCTIFVKLWQFAPDDRRKVTVDTRALDLQAPPGRPGVRSAILHEDARECVRIEQWAPGAAVEMAPAGGLEILCLDGGFLEGGEGFTPWSWLRLPIGAGLSAVAGAEGCRVWVKEGHLRFAGADLPPQQT</sequence>
<dbReference type="Pfam" id="PF12973">
    <property type="entry name" value="Cupin_7"/>
    <property type="match status" value="1"/>
</dbReference>
<dbReference type="InterPro" id="IPR025979">
    <property type="entry name" value="ChrR-like_cupin_dom"/>
</dbReference>
<dbReference type="CDD" id="cd20303">
    <property type="entry name" value="cupin_ChrR_1"/>
    <property type="match status" value="1"/>
</dbReference>
<dbReference type="SUPFAM" id="SSF51182">
    <property type="entry name" value="RmlC-like cupins"/>
    <property type="match status" value="2"/>
</dbReference>
<feature type="domain" description="ChrR-like cupin" evidence="1">
    <location>
        <begin position="10"/>
        <end position="112"/>
    </location>
</feature>